<keyword evidence="2" id="KW-0805">Transcription regulation</keyword>
<dbReference type="EMBL" id="BMPP01000007">
    <property type="protein sequence ID" value="GGK26391.1"/>
    <property type="molecule type" value="Genomic_DNA"/>
</dbReference>
<dbReference type="InterPro" id="IPR028082">
    <property type="entry name" value="Peripla_BP_I"/>
</dbReference>
<dbReference type="InterPro" id="IPR010982">
    <property type="entry name" value="Lambda_DNA-bd_dom_sf"/>
</dbReference>
<protein>
    <submittedName>
        <fullName evidence="7">LacI family transcriptional regulator</fullName>
    </submittedName>
</protein>
<evidence type="ECO:0000313" key="8">
    <source>
        <dbReference type="Proteomes" id="UP000647587"/>
    </source>
</evidence>
<evidence type="ECO:0000256" key="2">
    <source>
        <dbReference type="ARBA" id="ARBA00023015"/>
    </source>
</evidence>
<evidence type="ECO:0000259" key="6">
    <source>
        <dbReference type="PROSITE" id="PS50943"/>
    </source>
</evidence>
<evidence type="ECO:0000313" key="7">
    <source>
        <dbReference type="EMBL" id="GGK26391.1"/>
    </source>
</evidence>
<dbReference type="Gene3D" id="1.10.260.40">
    <property type="entry name" value="lambda repressor-like DNA-binding domains"/>
    <property type="match status" value="1"/>
</dbReference>
<organism evidence="7 8">
    <name type="scientific">Deinococcus malanensis</name>
    <dbReference type="NCBI Taxonomy" id="1706855"/>
    <lineage>
        <taxon>Bacteria</taxon>
        <taxon>Thermotogati</taxon>
        <taxon>Deinococcota</taxon>
        <taxon>Deinococci</taxon>
        <taxon>Deinococcales</taxon>
        <taxon>Deinococcaceae</taxon>
        <taxon>Deinococcus</taxon>
    </lineage>
</organism>
<dbReference type="InterPro" id="IPR046335">
    <property type="entry name" value="LacI/GalR-like_sensor"/>
</dbReference>
<dbReference type="PRINTS" id="PR00036">
    <property type="entry name" value="HTHLACI"/>
</dbReference>
<dbReference type="InterPro" id="IPR000843">
    <property type="entry name" value="HTH_LacI"/>
</dbReference>
<keyword evidence="1" id="KW-0678">Repressor</keyword>
<dbReference type="PROSITE" id="PS00356">
    <property type="entry name" value="HTH_LACI_1"/>
    <property type="match status" value="1"/>
</dbReference>
<sequence length="341" mass="37350">MESSVTLAEVARQAGVSSSTVSRILNGTTNVSHAKREAVERAITALNYKPNVLARNLARGRTMNIGVLTQDISSPFYGDMLRGIEQGLAGSGYLPIFADGHWHAEEENAAIDVLLSHKTDAMIVLGGAIPDQRLIEVAAQVPLIVFGRDIHQLPGQCLKIDNEQGAYLLTRHLIEFGHQRIAHIAGPSAHRDARDRLSGYKTALEEAGLPFIPELVLEGDFLETSGFVAATRLFEGREMFSAIFAANDQMAYGARLALYRKGVRVPDDISLVGFDDLPSSTYTTPPLTTVRQPTYELGITLAQSMLRMLSGERANLPDIKPQLVIRESTVMLRYSASTHRR</sequence>
<dbReference type="PANTHER" id="PTHR30146:SF148">
    <property type="entry name" value="HTH-TYPE TRANSCRIPTIONAL REPRESSOR PURR-RELATED"/>
    <property type="match status" value="1"/>
</dbReference>
<dbReference type="SUPFAM" id="SSF47413">
    <property type="entry name" value="lambda repressor-like DNA-binding domains"/>
    <property type="match status" value="1"/>
</dbReference>
<dbReference type="CDD" id="cd06290">
    <property type="entry name" value="PBP1_LacI-like"/>
    <property type="match status" value="1"/>
</dbReference>
<dbReference type="PROSITE" id="PS50943">
    <property type="entry name" value="HTH_CROC1"/>
    <property type="match status" value="1"/>
</dbReference>
<dbReference type="CDD" id="cd01392">
    <property type="entry name" value="HTH_LacI"/>
    <property type="match status" value="1"/>
</dbReference>
<dbReference type="Gene3D" id="3.40.50.2300">
    <property type="match status" value="2"/>
</dbReference>
<dbReference type="PROSITE" id="PS50932">
    <property type="entry name" value="HTH_LACI_2"/>
    <property type="match status" value="1"/>
</dbReference>
<dbReference type="Pfam" id="PF00356">
    <property type="entry name" value="LacI"/>
    <property type="match status" value="1"/>
</dbReference>
<dbReference type="Pfam" id="PF13377">
    <property type="entry name" value="Peripla_BP_3"/>
    <property type="match status" value="1"/>
</dbReference>
<name>A0ABQ2EU15_9DEIO</name>
<proteinExistence type="predicted"/>
<feature type="domain" description="HTH lacI-type" evidence="5">
    <location>
        <begin position="5"/>
        <end position="59"/>
    </location>
</feature>
<dbReference type="SUPFAM" id="SSF53822">
    <property type="entry name" value="Periplasmic binding protein-like I"/>
    <property type="match status" value="1"/>
</dbReference>
<evidence type="ECO:0000259" key="5">
    <source>
        <dbReference type="PROSITE" id="PS50932"/>
    </source>
</evidence>
<evidence type="ECO:0000256" key="3">
    <source>
        <dbReference type="ARBA" id="ARBA00023125"/>
    </source>
</evidence>
<feature type="domain" description="HTH cro/C1-type" evidence="6">
    <location>
        <begin position="6"/>
        <end position="32"/>
    </location>
</feature>
<dbReference type="InterPro" id="IPR001387">
    <property type="entry name" value="Cro/C1-type_HTH"/>
</dbReference>
<dbReference type="SMART" id="SM00354">
    <property type="entry name" value="HTH_LACI"/>
    <property type="match status" value="1"/>
</dbReference>
<evidence type="ECO:0000256" key="1">
    <source>
        <dbReference type="ARBA" id="ARBA00022491"/>
    </source>
</evidence>
<keyword evidence="8" id="KW-1185">Reference proteome</keyword>
<keyword evidence="3" id="KW-0238">DNA-binding</keyword>
<gene>
    <name evidence="7" type="ORF">GCM10008955_20290</name>
</gene>
<evidence type="ECO:0000256" key="4">
    <source>
        <dbReference type="ARBA" id="ARBA00023163"/>
    </source>
</evidence>
<keyword evidence="4" id="KW-0804">Transcription</keyword>
<dbReference type="PANTHER" id="PTHR30146">
    <property type="entry name" value="LACI-RELATED TRANSCRIPTIONAL REPRESSOR"/>
    <property type="match status" value="1"/>
</dbReference>
<accession>A0ABQ2EU15</accession>
<dbReference type="Proteomes" id="UP000647587">
    <property type="component" value="Unassembled WGS sequence"/>
</dbReference>
<comment type="caution">
    <text evidence="7">The sequence shown here is derived from an EMBL/GenBank/DDBJ whole genome shotgun (WGS) entry which is preliminary data.</text>
</comment>
<reference evidence="8" key="1">
    <citation type="journal article" date="2019" name="Int. J. Syst. Evol. Microbiol.">
        <title>The Global Catalogue of Microorganisms (GCM) 10K type strain sequencing project: providing services to taxonomists for standard genome sequencing and annotation.</title>
        <authorList>
            <consortium name="The Broad Institute Genomics Platform"/>
            <consortium name="The Broad Institute Genome Sequencing Center for Infectious Disease"/>
            <person name="Wu L."/>
            <person name="Ma J."/>
        </authorList>
    </citation>
    <scope>NUCLEOTIDE SEQUENCE [LARGE SCALE GENOMIC DNA]</scope>
    <source>
        <strain evidence="8">JCM 30331</strain>
    </source>
</reference>